<comment type="pathway">
    <text evidence="9">Purine metabolism; AMP biosynthesis via de novo pathway; AMP from IMP: step 1/2.</text>
</comment>
<reference evidence="11 12" key="1">
    <citation type="journal article" date="2012" name="Nature">
        <title>The bonobo genome compared with the chimpanzee and human genomes.</title>
        <authorList>
            <person name="Prufer K."/>
            <person name="Munch K."/>
            <person name="Hellmann I."/>
            <person name="Akagi K."/>
            <person name="Miller J.R."/>
            <person name="Walenz B."/>
            <person name="Koren S."/>
            <person name="Sutton G."/>
            <person name="Kodira C."/>
            <person name="Winer R."/>
            <person name="Knight J.R."/>
            <person name="Mullikin J.C."/>
            <person name="Meader S.J."/>
            <person name="Ponting C.P."/>
            <person name="Lunter G."/>
            <person name="Higashino S."/>
            <person name="Hobolth A."/>
            <person name="Dutheil J."/>
            <person name="Karakoc E."/>
            <person name="Alkan C."/>
            <person name="Sajjadian S."/>
            <person name="Catacchio C.R."/>
            <person name="Ventura M."/>
            <person name="Marques-Bonet T."/>
            <person name="Eichler E.E."/>
            <person name="Andre C."/>
            <person name="Atencia R."/>
            <person name="Mugisha L."/>
            <person name="Junhold J."/>
            <person name="Patterson N."/>
            <person name="Siebauer M."/>
            <person name="Good J.M."/>
            <person name="Fischer A."/>
            <person name="Ptak S.E."/>
            <person name="Lachmann M."/>
            <person name="Symer D.E."/>
            <person name="Mailund T."/>
            <person name="Schierup M.H."/>
            <person name="Andres A.M."/>
            <person name="Kelso J."/>
            <person name="Paabo S."/>
        </authorList>
    </citation>
    <scope>NUCLEOTIDE SEQUENCE [LARGE SCALE GENOMIC DNA]</scope>
</reference>
<accession>A0A2R9BMB5</accession>
<name>A0A2R9BMB5_PANPA</name>
<dbReference type="PROSITE" id="PS00513">
    <property type="entry name" value="ADENYLOSUCCIN_SYN_2"/>
    <property type="match status" value="1"/>
</dbReference>
<dbReference type="PROSITE" id="PS01266">
    <property type="entry name" value="ADENYLOSUCCIN_SYN_1"/>
    <property type="match status" value="1"/>
</dbReference>
<keyword evidence="6 9" id="KW-0460">Magnesium</keyword>
<evidence type="ECO:0000256" key="3">
    <source>
        <dbReference type="ARBA" id="ARBA00022723"/>
    </source>
</evidence>
<comment type="catalytic activity">
    <reaction evidence="9">
        <text>IMP + L-aspartate + GTP = N(6)-(1,2-dicarboxyethyl)-AMP + GDP + phosphate + 2 H(+)</text>
        <dbReference type="Rhea" id="RHEA:15753"/>
        <dbReference type="ChEBI" id="CHEBI:15378"/>
        <dbReference type="ChEBI" id="CHEBI:29991"/>
        <dbReference type="ChEBI" id="CHEBI:37565"/>
        <dbReference type="ChEBI" id="CHEBI:43474"/>
        <dbReference type="ChEBI" id="CHEBI:57567"/>
        <dbReference type="ChEBI" id="CHEBI:58053"/>
        <dbReference type="ChEBI" id="CHEBI:58189"/>
        <dbReference type="EC" id="6.3.4.4"/>
    </reaction>
</comment>
<evidence type="ECO:0000256" key="4">
    <source>
        <dbReference type="ARBA" id="ARBA00022741"/>
    </source>
</evidence>
<feature type="active site" evidence="8">
    <location>
        <position position="138"/>
    </location>
</feature>
<dbReference type="GO" id="GO:0004019">
    <property type="term" value="F:adenylosuccinate synthase activity"/>
    <property type="evidence" value="ECO:0007669"/>
    <property type="project" value="UniProtKB-EC"/>
</dbReference>
<dbReference type="UniPathway" id="UPA00075">
    <property type="reaction ID" value="UER00335"/>
</dbReference>
<dbReference type="EMBL" id="AJFE02061530">
    <property type="status" value="NOT_ANNOTATED_CDS"/>
    <property type="molecule type" value="Genomic_DNA"/>
</dbReference>
<feature type="region of interest" description="Disordered" evidence="10">
    <location>
        <begin position="1"/>
        <end position="23"/>
    </location>
</feature>
<evidence type="ECO:0000256" key="7">
    <source>
        <dbReference type="ARBA" id="ARBA00023134"/>
    </source>
</evidence>
<organism evidence="11 12">
    <name type="scientific">Pan paniscus</name>
    <name type="common">Pygmy chimpanzee</name>
    <name type="synonym">Bonobo</name>
    <dbReference type="NCBI Taxonomy" id="9597"/>
    <lineage>
        <taxon>Eukaryota</taxon>
        <taxon>Metazoa</taxon>
        <taxon>Chordata</taxon>
        <taxon>Craniata</taxon>
        <taxon>Vertebrata</taxon>
        <taxon>Euteleostomi</taxon>
        <taxon>Mammalia</taxon>
        <taxon>Eutheria</taxon>
        <taxon>Euarchontoglires</taxon>
        <taxon>Primates</taxon>
        <taxon>Haplorrhini</taxon>
        <taxon>Catarrhini</taxon>
        <taxon>Hominidae</taxon>
        <taxon>Pan</taxon>
    </lineage>
</organism>
<keyword evidence="12" id="KW-1185">Reference proteome</keyword>
<reference evidence="11" key="2">
    <citation type="submission" date="2025-08" db="UniProtKB">
        <authorList>
            <consortium name="Ensembl"/>
        </authorList>
    </citation>
    <scope>IDENTIFICATION</scope>
</reference>
<keyword evidence="3 9" id="KW-0479">Metal-binding</keyword>
<keyword evidence="7 9" id="KW-0342">GTP-binding</keyword>
<dbReference type="GeneTree" id="ENSGT00390000015553"/>
<dbReference type="EC" id="6.3.4.4" evidence="9"/>
<dbReference type="InterPro" id="IPR027417">
    <property type="entry name" value="P-loop_NTPase"/>
</dbReference>
<dbReference type="SUPFAM" id="SSF52540">
    <property type="entry name" value="P-loop containing nucleoside triphosphate hydrolases"/>
    <property type="match status" value="1"/>
</dbReference>
<evidence type="ECO:0000256" key="8">
    <source>
        <dbReference type="PROSITE-ProRule" id="PRU10134"/>
    </source>
</evidence>
<comment type="subunit">
    <text evidence="1">Homodimer.</text>
</comment>
<dbReference type="InterPro" id="IPR018220">
    <property type="entry name" value="Adenylosuccin_syn_GTP-bd"/>
</dbReference>
<dbReference type="GO" id="GO:0005525">
    <property type="term" value="F:GTP binding"/>
    <property type="evidence" value="ECO:0007669"/>
    <property type="project" value="UniProtKB-KW"/>
</dbReference>
<dbReference type="InterPro" id="IPR042110">
    <property type="entry name" value="Adenylosuccinate_synth_dom2"/>
</dbReference>
<dbReference type="OMA" id="GNWRIIT"/>
<dbReference type="SMART" id="SM00788">
    <property type="entry name" value="Adenylsucc_synt"/>
    <property type="match status" value="1"/>
</dbReference>
<evidence type="ECO:0000256" key="10">
    <source>
        <dbReference type="SAM" id="MobiDB-lite"/>
    </source>
</evidence>
<dbReference type="InterPro" id="IPR042109">
    <property type="entry name" value="Adenylosuccinate_synth_dom1"/>
</dbReference>
<dbReference type="GO" id="GO:0005737">
    <property type="term" value="C:cytoplasm"/>
    <property type="evidence" value="ECO:0007669"/>
    <property type="project" value="TreeGrafter"/>
</dbReference>
<evidence type="ECO:0000256" key="2">
    <source>
        <dbReference type="ARBA" id="ARBA00022598"/>
    </source>
</evidence>
<evidence type="ECO:0000256" key="9">
    <source>
        <dbReference type="RuleBase" id="RU000520"/>
    </source>
</evidence>
<dbReference type="Ensembl" id="ENSPPAT00000053689.1">
    <property type="protein sequence ID" value="ENSPPAP00000030825.1"/>
    <property type="gene ID" value="ENSPPAG00000038367.1"/>
</dbReference>
<dbReference type="AlphaFoldDB" id="A0A2R9BMB5"/>
<evidence type="ECO:0000313" key="12">
    <source>
        <dbReference type="Proteomes" id="UP000240080"/>
    </source>
</evidence>
<comment type="function">
    <text evidence="9">Plays an important role in the de novo pathway of purine nucleotide biosynthesis.</text>
</comment>
<dbReference type="Gene3D" id="3.40.440.10">
    <property type="entry name" value="Adenylosuccinate Synthetase, subunit A, domain 1"/>
    <property type="match status" value="1"/>
</dbReference>
<proteinExistence type="inferred from homology"/>
<dbReference type="PANTHER" id="PTHR11846:SF13">
    <property type="entry name" value="ADENYLOSUCCINATE SYNTHETASE ISOZYME 2"/>
    <property type="match status" value="1"/>
</dbReference>
<dbReference type="Pfam" id="PF00709">
    <property type="entry name" value="Adenylsucc_synt"/>
    <property type="match status" value="2"/>
</dbReference>
<dbReference type="FunFam" id="1.10.300.10:FF:000002">
    <property type="entry name" value="Adenylosuccinate synthetase, chloroplastic"/>
    <property type="match status" value="1"/>
</dbReference>
<dbReference type="Gene3D" id="1.10.300.10">
    <property type="entry name" value="Adenylosuccinate Synthetase, subunit A, domain 2"/>
    <property type="match status" value="1"/>
</dbReference>
<comment type="similarity">
    <text evidence="9">Belongs to the adenylosuccinate synthetase family.</text>
</comment>
<reference evidence="11" key="3">
    <citation type="submission" date="2025-09" db="UniProtKB">
        <authorList>
            <consortium name="Ensembl"/>
        </authorList>
    </citation>
    <scope>IDENTIFICATION</scope>
</reference>
<protein>
    <recommendedName>
        <fullName evidence="9">Adenylosuccinate synthetase</fullName>
        <ecNumber evidence="9">6.3.4.4</ecNumber>
    </recommendedName>
</protein>
<sequence>ASVTERDPASSLPSGDCGRPRARPGGNWVTVVLGVQWGDEGKGEVAHLLAQDPMRRCQGGNNAGPTVVVHSVEYDFHLLPSGIIIPNKNVQKGKGLEAHIVFDFHQAADGVQEQQRQEQAGKNLGTTKKGIGPVYSSKAARSGLRMCDLVSDLVGFSEMFKVPAKQYKSIHPTLEIDIEGELQKSQGNWRIITNKG</sequence>
<dbReference type="InterPro" id="IPR033128">
    <property type="entry name" value="Adenylosuccin_syn_Lys_AS"/>
</dbReference>
<dbReference type="STRING" id="9597.ENSPPAP00000030825"/>
<dbReference type="GO" id="GO:0046040">
    <property type="term" value="P:IMP metabolic process"/>
    <property type="evidence" value="ECO:0007669"/>
    <property type="project" value="TreeGrafter"/>
</dbReference>
<dbReference type="PANTHER" id="PTHR11846">
    <property type="entry name" value="ADENYLOSUCCINATE SYNTHETASE"/>
    <property type="match status" value="1"/>
</dbReference>
<evidence type="ECO:0000313" key="11">
    <source>
        <dbReference type="Ensembl" id="ENSPPAP00000030825.1"/>
    </source>
</evidence>
<dbReference type="InterPro" id="IPR001114">
    <property type="entry name" value="Adenylosuccinate_synthetase"/>
</dbReference>
<evidence type="ECO:0000256" key="5">
    <source>
        <dbReference type="ARBA" id="ARBA00022755"/>
    </source>
</evidence>
<keyword evidence="4 9" id="KW-0547">Nucleotide-binding</keyword>
<dbReference type="GO" id="GO:0046872">
    <property type="term" value="F:metal ion binding"/>
    <property type="evidence" value="ECO:0007669"/>
    <property type="project" value="UniProtKB-KW"/>
</dbReference>
<evidence type="ECO:0000256" key="1">
    <source>
        <dbReference type="ARBA" id="ARBA00011738"/>
    </source>
</evidence>
<dbReference type="Proteomes" id="UP000240080">
    <property type="component" value="Chromosome 17"/>
</dbReference>
<evidence type="ECO:0000256" key="6">
    <source>
        <dbReference type="ARBA" id="ARBA00022842"/>
    </source>
</evidence>
<keyword evidence="5 9" id="KW-0658">Purine biosynthesis</keyword>
<dbReference type="GO" id="GO:0044208">
    <property type="term" value="P:'de novo' AMP biosynthetic process"/>
    <property type="evidence" value="ECO:0007669"/>
    <property type="project" value="UniProtKB-UniPathway"/>
</dbReference>
<keyword evidence="2 9" id="KW-0436">Ligase</keyword>